<sequence>MPIIRTVCVLLCIRVTTAALTPGDDWYRFMNKMAENADLPPFDHGEISEVSQSYEMGTHSTQSDVDWIQEMCLMDTNPHQGKSDHKTQASGAQNVQEASYVQSAPTPIQVLNSYHGPAHSSAHDSGPGSLDSLVVDTPLRTMVASSTSEYVTLGSENRQRKRLRDWQSTLTGLEGQNFQTKPSHLDRGILDSDHPRAQLMNQMGPTYTTARYEMHGNEGRQPKLARNGEYIPADNQGQGVHNEIINYPDYSITDFGLHAMNREIQSNSPTLPVYQYISRQASEGQQDSLSRLLQKKTQENPTEMVQILSGNDLKNHIMEILRPHSPQAQTLSENLDDIKPPSKPLKFSTHIIQKLQCSDQIKPYRDFYKDRMMKLYQNFEASTNSPVVNKIGDWDFFMVQIQQANTHPAESMGLFIPSTVKGKCYTNTELYPIFINMQQWLTKVHSVLWKEFESDVSPQADHQKMMLWFFQEIFNPQYGIPILGRAYIKNLIKAQFGPVRIWLMELLQGKQSTHTTSVAISGIWFKKTAPEQWQMRFKDDSCFWDFINALFSTRHHPVGQQLELSKLNKALQYTGNHPQKGADVWDLGIGDFRIALRRPNFLINMLPPSATAEASLRILETQKRNHDLSKRAHVLIHAKNKDLGIAITTQSQLGMDDYISIELINRATGNLLEYKSQRLSLLRLVNFLEFYSSSLILSIVKEFKYLLDQKDFLNWVHLKLFGNGTDMYLPIQGRVEQSFFNQPIIPTFDNAQIFILEQSFFNQPIIPTFDNAQIFILQNNSRTQSTKNHHAAIILFGYWIKTENREIWDKIFKTNQGFSDSCLLSIVYLPNYTQNS</sequence>
<name>A0A2S4UMV9_9BASI</name>
<gene>
    <name evidence="3" type="ORF">PSTT_14321</name>
</gene>
<comment type="caution">
    <text evidence="3">The sequence shown here is derived from an EMBL/GenBank/DDBJ whole genome shotgun (WGS) entry which is preliminary data.</text>
</comment>
<organism evidence="3 4">
    <name type="scientific">Puccinia striiformis</name>
    <dbReference type="NCBI Taxonomy" id="27350"/>
    <lineage>
        <taxon>Eukaryota</taxon>
        <taxon>Fungi</taxon>
        <taxon>Dikarya</taxon>
        <taxon>Basidiomycota</taxon>
        <taxon>Pucciniomycotina</taxon>
        <taxon>Pucciniomycetes</taxon>
        <taxon>Pucciniales</taxon>
        <taxon>Pucciniaceae</taxon>
        <taxon>Puccinia</taxon>
    </lineage>
</organism>
<feature type="region of interest" description="Disordered" evidence="1">
    <location>
        <begin position="77"/>
        <end position="133"/>
    </location>
</feature>
<feature type="signal peptide" evidence="2">
    <location>
        <begin position="1"/>
        <end position="18"/>
    </location>
</feature>
<dbReference type="EMBL" id="PKSL01000221">
    <property type="protein sequence ID" value="POV98643.1"/>
    <property type="molecule type" value="Genomic_DNA"/>
</dbReference>
<reference evidence="3" key="1">
    <citation type="submission" date="2017-12" db="EMBL/GenBank/DDBJ databases">
        <title>Gene loss provides genomic basis for host adaptation in cereal stripe rust fungi.</title>
        <authorList>
            <person name="Xia C."/>
        </authorList>
    </citation>
    <scope>NUCLEOTIDE SEQUENCE [LARGE SCALE GENOMIC DNA]</scope>
    <source>
        <strain evidence="3">93-210</strain>
    </source>
</reference>
<feature type="chain" id="PRO_5015559030" evidence="2">
    <location>
        <begin position="19"/>
        <end position="836"/>
    </location>
</feature>
<keyword evidence="4" id="KW-1185">Reference proteome</keyword>
<keyword evidence="2" id="KW-0732">Signal</keyword>
<evidence type="ECO:0000256" key="1">
    <source>
        <dbReference type="SAM" id="MobiDB-lite"/>
    </source>
</evidence>
<protein>
    <submittedName>
        <fullName evidence="3">Uncharacterized protein</fullName>
    </submittedName>
</protein>
<proteinExistence type="predicted"/>
<dbReference type="Proteomes" id="UP000239156">
    <property type="component" value="Unassembled WGS sequence"/>
</dbReference>
<evidence type="ECO:0000256" key="2">
    <source>
        <dbReference type="SAM" id="SignalP"/>
    </source>
</evidence>
<accession>A0A2S4UMV9</accession>
<dbReference type="VEuPathDB" id="FungiDB:PSHT_16472"/>
<evidence type="ECO:0000313" key="4">
    <source>
        <dbReference type="Proteomes" id="UP000239156"/>
    </source>
</evidence>
<dbReference type="AlphaFoldDB" id="A0A2S4UMV9"/>
<evidence type="ECO:0000313" key="3">
    <source>
        <dbReference type="EMBL" id="POV98643.1"/>
    </source>
</evidence>
<feature type="compositionally biased region" description="Polar residues" evidence="1">
    <location>
        <begin position="88"/>
        <end position="112"/>
    </location>
</feature>
<dbReference type="VEuPathDB" id="FungiDB:PSTT_14321"/>